<protein>
    <submittedName>
        <fullName evidence="2">Uncharacterized protein</fullName>
    </submittedName>
</protein>
<organism evidence="2 3">
    <name type="scientific">Deinococcus radiotolerans</name>
    <dbReference type="NCBI Taxonomy" id="1309407"/>
    <lineage>
        <taxon>Bacteria</taxon>
        <taxon>Thermotogati</taxon>
        <taxon>Deinococcota</taxon>
        <taxon>Deinococci</taxon>
        <taxon>Deinococcales</taxon>
        <taxon>Deinococcaceae</taxon>
        <taxon>Deinococcus</taxon>
    </lineage>
</organism>
<evidence type="ECO:0000313" key="3">
    <source>
        <dbReference type="Proteomes" id="UP000604341"/>
    </source>
</evidence>
<evidence type="ECO:0000256" key="1">
    <source>
        <dbReference type="SAM" id="MobiDB-lite"/>
    </source>
</evidence>
<keyword evidence="3" id="KW-1185">Reference proteome</keyword>
<dbReference type="EMBL" id="BMPE01000031">
    <property type="protein sequence ID" value="GGL19069.1"/>
    <property type="molecule type" value="Genomic_DNA"/>
</dbReference>
<name>A0ABQ2FRD1_9DEIO</name>
<feature type="region of interest" description="Disordered" evidence="1">
    <location>
        <begin position="115"/>
        <end position="139"/>
    </location>
</feature>
<dbReference type="Proteomes" id="UP000604341">
    <property type="component" value="Unassembled WGS sequence"/>
</dbReference>
<gene>
    <name evidence="2" type="ORF">GCM10010844_42550</name>
</gene>
<evidence type="ECO:0000313" key="2">
    <source>
        <dbReference type="EMBL" id="GGL19069.1"/>
    </source>
</evidence>
<proteinExistence type="predicted"/>
<comment type="caution">
    <text evidence="2">The sequence shown here is derived from an EMBL/GenBank/DDBJ whole genome shotgun (WGS) entry which is preliminary data.</text>
</comment>
<sequence length="336" mass="38158">MYVQRGRDQAKNRGVPLPSRDYLVNFLCQHTNIGLCTGFAAGKSLARIISAHHDVFPRTLWISKHTAYILCNANQEASVPVQWGVLPRVKAIPYHWTAHGIVLVGQDRVLQRPDRPNLSWSNRDIEDPSAQENAERLRRPTPAEAQQLIDEFGIPVVADFVADTIYAQHRKQGASSWTDVDVMVNLPTALLVLELKQSHTRRSNLQVPREQFQHISRIKSWMSSSYRPVHAAYIWQLREHGTYTFGLGMPSQFNESRLVSARVAGHFSRMGREVWDEATYEDGSPNMVIPLGFTEQHGRAKNLTAEDILYQPVLTGHDQAEGHLLDRSSSIYDEEF</sequence>
<accession>A0ABQ2FRD1</accession>
<reference evidence="3" key="1">
    <citation type="journal article" date="2019" name="Int. J. Syst. Evol. Microbiol.">
        <title>The Global Catalogue of Microorganisms (GCM) 10K type strain sequencing project: providing services to taxonomists for standard genome sequencing and annotation.</title>
        <authorList>
            <consortium name="The Broad Institute Genomics Platform"/>
            <consortium name="The Broad Institute Genome Sequencing Center for Infectious Disease"/>
            <person name="Wu L."/>
            <person name="Ma J."/>
        </authorList>
    </citation>
    <scope>NUCLEOTIDE SEQUENCE [LARGE SCALE GENOMIC DNA]</scope>
    <source>
        <strain evidence="3">JCM 19173</strain>
    </source>
</reference>